<accession>A0A438ILV4</accession>
<dbReference type="Gene3D" id="2.40.70.10">
    <property type="entry name" value="Acid Proteases"/>
    <property type="match status" value="1"/>
</dbReference>
<name>A0A438ILV4_VITVI</name>
<gene>
    <name evidence="1" type="ORF">CK203_028045</name>
</gene>
<dbReference type="EMBL" id="QGNW01000098">
    <property type="protein sequence ID" value="RVW97698.1"/>
    <property type="molecule type" value="Genomic_DNA"/>
</dbReference>
<comment type="caution">
    <text evidence="1">The sequence shown here is derived from an EMBL/GenBank/DDBJ whole genome shotgun (WGS) entry which is preliminary data.</text>
</comment>
<dbReference type="Proteomes" id="UP000288805">
    <property type="component" value="Unassembled WGS sequence"/>
</dbReference>
<dbReference type="InterPro" id="IPR021109">
    <property type="entry name" value="Peptidase_aspartic_dom_sf"/>
</dbReference>
<sequence>MCPVDDTITFPPVDVNQVLQSHEDALILTLRVCRFDVRRILVDPGSLPNLLQMSAYKQMGYLPSTLKNPGRLLSRFNEATTTFLGDVVLPVKTGSVTLNVRFLVVDDLFPYNAIIGHT</sequence>
<evidence type="ECO:0000313" key="2">
    <source>
        <dbReference type="Proteomes" id="UP000288805"/>
    </source>
</evidence>
<dbReference type="PANTHER" id="PTHR33240">
    <property type="entry name" value="OS08G0508500 PROTEIN"/>
    <property type="match status" value="1"/>
</dbReference>
<proteinExistence type="predicted"/>
<dbReference type="AlphaFoldDB" id="A0A438ILV4"/>
<organism evidence="1 2">
    <name type="scientific">Vitis vinifera</name>
    <name type="common">Grape</name>
    <dbReference type="NCBI Taxonomy" id="29760"/>
    <lineage>
        <taxon>Eukaryota</taxon>
        <taxon>Viridiplantae</taxon>
        <taxon>Streptophyta</taxon>
        <taxon>Embryophyta</taxon>
        <taxon>Tracheophyta</taxon>
        <taxon>Spermatophyta</taxon>
        <taxon>Magnoliopsida</taxon>
        <taxon>eudicotyledons</taxon>
        <taxon>Gunneridae</taxon>
        <taxon>Pentapetalae</taxon>
        <taxon>rosids</taxon>
        <taxon>Vitales</taxon>
        <taxon>Vitaceae</taxon>
        <taxon>Viteae</taxon>
        <taxon>Vitis</taxon>
    </lineage>
</organism>
<evidence type="ECO:0000313" key="1">
    <source>
        <dbReference type="EMBL" id="RVW97698.1"/>
    </source>
</evidence>
<protein>
    <submittedName>
        <fullName evidence="1">Uncharacterized protein</fullName>
    </submittedName>
</protein>
<reference evidence="1 2" key="1">
    <citation type="journal article" date="2018" name="PLoS Genet.">
        <title>Population sequencing reveals clonal diversity and ancestral inbreeding in the grapevine cultivar Chardonnay.</title>
        <authorList>
            <person name="Roach M.J."/>
            <person name="Johnson D.L."/>
            <person name="Bohlmann J."/>
            <person name="van Vuuren H.J."/>
            <person name="Jones S.J."/>
            <person name="Pretorius I.S."/>
            <person name="Schmidt S.A."/>
            <person name="Borneman A.R."/>
        </authorList>
    </citation>
    <scope>NUCLEOTIDE SEQUENCE [LARGE SCALE GENOMIC DNA]</scope>
    <source>
        <strain evidence="2">cv. Chardonnay</strain>
        <tissue evidence="1">Leaf</tissue>
    </source>
</reference>
<dbReference type="PANTHER" id="PTHR33240:SF8">
    <property type="entry name" value="OS03G0439900 PROTEIN"/>
    <property type="match status" value="1"/>
</dbReference>